<organism evidence="1 2">
    <name type="scientific">Paramicrobacterium humi</name>
    <dbReference type="NCBI Taxonomy" id="640635"/>
    <lineage>
        <taxon>Bacteria</taxon>
        <taxon>Bacillati</taxon>
        <taxon>Actinomycetota</taxon>
        <taxon>Actinomycetes</taxon>
        <taxon>Micrococcales</taxon>
        <taxon>Microbacteriaceae</taxon>
        <taxon>Paramicrobacterium</taxon>
    </lineage>
</organism>
<accession>A0A1H4JBG6</accession>
<dbReference type="EMBL" id="FNRY01000001">
    <property type="protein sequence ID" value="SEB42932.1"/>
    <property type="molecule type" value="Genomic_DNA"/>
</dbReference>
<sequence>MTTNTLRHAEQSHAAVELATEWSDDPFCDLTVPMD</sequence>
<evidence type="ECO:0000313" key="1">
    <source>
        <dbReference type="EMBL" id="SEB42932.1"/>
    </source>
</evidence>
<protein>
    <submittedName>
        <fullName evidence="1">Uncharacterized protein</fullName>
    </submittedName>
</protein>
<evidence type="ECO:0000313" key="2">
    <source>
        <dbReference type="Proteomes" id="UP000199183"/>
    </source>
</evidence>
<proteinExistence type="predicted"/>
<dbReference type="STRING" id="640635.SAMN04489806_0576"/>
<dbReference type="Proteomes" id="UP000199183">
    <property type="component" value="Unassembled WGS sequence"/>
</dbReference>
<name>A0A1H4JBG6_9MICO</name>
<reference evidence="1 2" key="1">
    <citation type="submission" date="2016-10" db="EMBL/GenBank/DDBJ databases">
        <authorList>
            <person name="de Groot N.N."/>
        </authorList>
    </citation>
    <scope>NUCLEOTIDE SEQUENCE [LARGE SCALE GENOMIC DNA]</scope>
    <source>
        <strain evidence="1 2">DSM 21799</strain>
    </source>
</reference>
<gene>
    <name evidence="1" type="ORF">SAMN04489806_0576</name>
</gene>
<dbReference type="AlphaFoldDB" id="A0A1H4JBG6"/>
<keyword evidence="2" id="KW-1185">Reference proteome</keyword>